<dbReference type="CDD" id="cd07316">
    <property type="entry name" value="terB_like_DjlA"/>
    <property type="match status" value="1"/>
</dbReference>
<dbReference type="EMBL" id="CP010415">
    <property type="protein sequence ID" value="AJE19993.1"/>
    <property type="molecule type" value="Genomic_DNA"/>
</dbReference>
<dbReference type="PROSITE" id="PS50076">
    <property type="entry name" value="DNAJ_2"/>
    <property type="match status" value="1"/>
</dbReference>
<evidence type="ECO:0000313" key="4">
    <source>
        <dbReference type="Proteomes" id="UP000068210"/>
    </source>
</evidence>
<keyword evidence="4" id="KW-1185">Reference proteome</keyword>
<dbReference type="RefSeq" id="WP_039801541.1">
    <property type="nucleotide sequence ID" value="NZ_CP010415.1"/>
</dbReference>
<dbReference type="InterPro" id="IPR007791">
    <property type="entry name" value="DjlA_N"/>
</dbReference>
<dbReference type="Proteomes" id="UP000068210">
    <property type="component" value="Chromosome"/>
</dbReference>
<keyword evidence="1" id="KW-0143">Chaperone</keyword>
<reference evidence="3 4" key="1">
    <citation type="journal article" date="2015" name="PLoS ONE">
        <title>Azotobacter Genomes: The Genome of Azotobacter chroococcum NCIMB 8003 (ATCC 4412).</title>
        <authorList>
            <person name="Robson R.L."/>
            <person name="Jones R."/>
            <person name="Robson R.M."/>
            <person name="Schwartz A."/>
            <person name="Richardson T.H."/>
        </authorList>
    </citation>
    <scope>NUCLEOTIDE SEQUENCE [LARGE SCALE GENOMIC DNA]</scope>
    <source>
        <strain evidence="3 4">NCIMB 8003</strain>
    </source>
</reference>
<feature type="domain" description="J" evidence="2">
    <location>
        <begin position="187"/>
        <end position="253"/>
    </location>
</feature>
<dbReference type="InterPro" id="IPR029024">
    <property type="entry name" value="TerB-like"/>
</dbReference>
<proteinExistence type="predicted"/>
<evidence type="ECO:0000256" key="1">
    <source>
        <dbReference type="ARBA" id="ARBA00023186"/>
    </source>
</evidence>
<dbReference type="PRINTS" id="PR00625">
    <property type="entry name" value="JDOMAIN"/>
</dbReference>
<evidence type="ECO:0000313" key="3">
    <source>
        <dbReference type="EMBL" id="AJE19993.1"/>
    </source>
</evidence>
<protein>
    <submittedName>
        <fullName evidence="3">Heat shock protein DnaJ-like protein</fullName>
    </submittedName>
</protein>
<gene>
    <name evidence="3" type="ORF">Achr_4880</name>
</gene>
<dbReference type="Pfam" id="PF05099">
    <property type="entry name" value="TerB"/>
    <property type="match status" value="1"/>
</dbReference>
<dbReference type="HOGENOM" id="CLU_066221_1_1_6"/>
<evidence type="ECO:0000259" key="2">
    <source>
        <dbReference type="PROSITE" id="PS50076"/>
    </source>
</evidence>
<dbReference type="SUPFAM" id="SSF158682">
    <property type="entry name" value="TerB-like"/>
    <property type="match status" value="1"/>
</dbReference>
<organism evidence="3 4">
    <name type="scientific">Azotobacter chroococcum NCIMB 8003</name>
    <dbReference type="NCBI Taxonomy" id="1328314"/>
    <lineage>
        <taxon>Bacteria</taxon>
        <taxon>Pseudomonadati</taxon>
        <taxon>Pseudomonadota</taxon>
        <taxon>Gammaproteobacteria</taxon>
        <taxon>Pseudomonadales</taxon>
        <taxon>Pseudomonadaceae</taxon>
        <taxon>Azotobacter</taxon>
    </lineage>
</organism>
<keyword evidence="3" id="KW-0346">Stress response</keyword>
<dbReference type="Pfam" id="PF00226">
    <property type="entry name" value="DnaJ"/>
    <property type="match status" value="1"/>
</dbReference>
<dbReference type="STRING" id="1328314.Achr_4880"/>
<dbReference type="KEGG" id="acx:Achr_4880"/>
<accession>A0A0C4WGD2</accession>
<dbReference type="SMART" id="SM00271">
    <property type="entry name" value="DnaJ"/>
    <property type="match status" value="1"/>
</dbReference>
<sequence length="253" mass="28203">MVWPFALLGALAGLLLGGLPGAALGALLGLLLDRRLKLRSWRQLAERLGLRPAEDDHELLFHLLGRLARREGPVQEAHLRQACREMGELGLDERARQVASRIFAHGMLGVDGLRRSLQRLSGQAERVERLLRACWRMAWADGRVSPAERELVLLWGRWLGRSSAQVEALGRDCAPLPAPPEADGYAQALRLLGIHADSDPDTVKRAYRRLLSRHHPDKLAGAGASPARLHSATARTRELHEAYRLVRDRHGFR</sequence>
<dbReference type="CDD" id="cd06257">
    <property type="entry name" value="DnaJ"/>
    <property type="match status" value="1"/>
</dbReference>
<dbReference type="AlphaFoldDB" id="A0A0C4WGD2"/>
<dbReference type="InterPro" id="IPR001623">
    <property type="entry name" value="DnaJ_domain"/>
</dbReference>
<dbReference type="InterPro" id="IPR036869">
    <property type="entry name" value="J_dom_sf"/>
</dbReference>
<dbReference type="GeneID" id="61929534"/>
<dbReference type="Gene3D" id="1.10.3680.10">
    <property type="entry name" value="TerB-like"/>
    <property type="match status" value="1"/>
</dbReference>
<dbReference type="Gene3D" id="1.10.287.110">
    <property type="entry name" value="DnaJ domain"/>
    <property type="match status" value="1"/>
</dbReference>
<dbReference type="SUPFAM" id="SSF46565">
    <property type="entry name" value="Chaperone J-domain"/>
    <property type="match status" value="1"/>
</dbReference>
<name>A0A0C4WGD2_9GAMM</name>